<dbReference type="PANTHER" id="PTHR42733:SF12">
    <property type="entry name" value="PROTEINASE"/>
    <property type="match status" value="1"/>
</dbReference>
<name>A0A231V143_9HYPH</name>
<feature type="domain" description="DJ-1/PfpI" evidence="2">
    <location>
        <begin position="7"/>
        <end position="172"/>
    </location>
</feature>
<dbReference type="PANTHER" id="PTHR42733">
    <property type="entry name" value="DJ-1 PROTEIN"/>
    <property type="match status" value="1"/>
</dbReference>
<evidence type="ECO:0000313" key="3">
    <source>
        <dbReference type="EMBL" id="OXT01860.1"/>
    </source>
</evidence>
<dbReference type="RefSeq" id="WP_094075827.1">
    <property type="nucleotide sequence ID" value="NZ_NBYO01000001.1"/>
</dbReference>
<protein>
    <recommendedName>
        <fullName evidence="2">DJ-1/PfpI domain-containing protein</fullName>
    </recommendedName>
</protein>
<proteinExistence type="inferred from homology"/>
<accession>A0A231V143</accession>
<gene>
    <name evidence="3" type="ORF">B7H23_02620</name>
</gene>
<dbReference type="InterPro" id="IPR002818">
    <property type="entry name" value="DJ-1/PfpI"/>
</dbReference>
<evidence type="ECO:0000256" key="1">
    <source>
        <dbReference type="ARBA" id="ARBA00008542"/>
    </source>
</evidence>
<reference evidence="4" key="1">
    <citation type="journal article" date="2017" name="Int. J. Syst. Evol. Microbiol.">
        <title>Notoacmeibacter marinus gen. nov., sp. nov., isolated from the gut of a limpet and proposal of Notoacmeibacteraceae fam. nov. in the order Rhizobiales of the class Alphaproteobacteria.</title>
        <authorList>
            <person name="Huang Z."/>
            <person name="Guo F."/>
            <person name="Lai Q."/>
        </authorList>
    </citation>
    <scope>NUCLEOTIDE SEQUENCE [LARGE SCALE GENOMIC DNA]</scope>
    <source>
        <strain evidence="4">XMTR2A4</strain>
    </source>
</reference>
<dbReference type="EMBL" id="NBYO01000001">
    <property type="protein sequence ID" value="OXT01860.1"/>
    <property type="molecule type" value="Genomic_DNA"/>
</dbReference>
<evidence type="ECO:0000259" key="2">
    <source>
        <dbReference type="Pfam" id="PF01965"/>
    </source>
</evidence>
<organism evidence="3 4">
    <name type="scientific">Notoacmeibacter marinus</name>
    <dbReference type="NCBI Taxonomy" id="1876515"/>
    <lineage>
        <taxon>Bacteria</taxon>
        <taxon>Pseudomonadati</taxon>
        <taxon>Pseudomonadota</taxon>
        <taxon>Alphaproteobacteria</taxon>
        <taxon>Hyphomicrobiales</taxon>
        <taxon>Notoacmeibacteraceae</taxon>
        <taxon>Notoacmeibacter</taxon>
    </lineage>
</organism>
<keyword evidence="4" id="KW-1185">Reference proteome</keyword>
<dbReference type="InterPro" id="IPR006286">
    <property type="entry name" value="C56_PfpI-like"/>
</dbReference>
<dbReference type="Proteomes" id="UP000215405">
    <property type="component" value="Unassembled WGS sequence"/>
</dbReference>
<sequence length="185" mass="20428">MKLDTCRIGILTTDGFDAPALHAIRDELRLEGAEVRLLSLADRRIRGWSKDGWSKEEHVDMVLDEVVRTDFDMLVIPPGLIAVDALKGERFAINFIARFHAGGRVVAACGHAPILLSEAGIVRGRIVTGTRTIRNDLRNAGAFVRESGPRSDRQIVTSAGNRELPDFISAIADRFLVRDRELESA</sequence>
<dbReference type="Pfam" id="PF01965">
    <property type="entry name" value="DJ-1_PfpI"/>
    <property type="match status" value="1"/>
</dbReference>
<comment type="similarity">
    <text evidence="1">Belongs to the peptidase C56 family.</text>
</comment>
<dbReference type="Gene3D" id="3.40.50.880">
    <property type="match status" value="1"/>
</dbReference>
<dbReference type="SUPFAM" id="SSF52317">
    <property type="entry name" value="Class I glutamine amidotransferase-like"/>
    <property type="match status" value="1"/>
</dbReference>
<dbReference type="AlphaFoldDB" id="A0A231V143"/>
<comment type="caution">
    <text evidence="3">The sequence shown here is derived from an EMBL/GenBank/DDBJ whole genome shotgun (WGS) entry which is preliminary data.</text>
</comment>
<dbReference type="InterPro" id="IPR029062">
    <property type="entry name" value="Class_I_gatase-like"/>
</dbReference>
<evidence type="ECO:0000313" key="4">
    <source>
        <dbReference type="Proteomes" id="UP000215405"/>
    </source>
</evidence>